<dbReference type="Gene3D" id="3.30.70.1060">
    <property type="entry name" value="Dimeric alpha+beta barrel"/>
    <property type="match status" value="1"/>
</dbReference>
<evidence type="ECO:0000256" key="1">
    <source>
        <dbReference type="SAM" id="SignalP"/>
    </source>
</evidence>
<reference evidence="2 3" key="1">
    <citation type="submission" date="2023-10" db="EMBL/GenBank/DDBJ databases">
        <title>Psychrosphaera aquimaarina strain SW33 isolated from seawater.</title>
        <authorList>
            <person name="Bayburt H."/>
            <person name="Kim J.M."/>
            <person name="Choi B.J."/>
            <person name="Jeon C.O."/>
        </authorList>
    </citation>
    <scope>NUCLEOTIDE SEQUENCE [LARGE SCALE GENOMIC DNA]</scope>
    <source>
        <strain evidence="2 3">KCTC 52743</strain>
    </source>
</reference>
<organism evidence="2 3">
    <name type="scientific">Psychrosphaera aquimarina</name>
    <dbReference type="NCBI Taxonomy" id="2044854"/>
    <lineage>
        <taxon>Bacteria</taxon>
        <taxon>Pseudomonadati</taxon>
        <taxon>Pseudomonadota</taxon>
        <taxon>Gammaproteobacteria</taxon>
        <taxon>Alteromonadales</taxon>
        <taxon>Pseudoalteromonadaceae</taxon>
        <taxon>Psychrosphaera</taxon>
    </lineage>
</organism>
<protein>
    <recommendedName>
        <fullName evidence="4">YCII-related domain-containing protein</fullName>
    </recommendedName>
</protein>
<evidence type="ECO:0008006" key="4">
    <source>
        <dbReference type="Google" id="ProtNLM"/>
    </source>
</evidence>
<evidence type="ECO:0000313" key="3">
    <source>
        <dbReference type="Proteomes" id="UP001257914"/>
    </source>
</evidence>
<evidence type="ECO:0000313" key="2">
    <source>
        <dbReference type="EMBL" id="MDU0111938.1"/>
    </source>
</evidence>
<keyword evidence="3" id="KW-1185">Reference proteome</keyword>
<comment type="caution">
    <text evidence="2">The sequence shown here is derived from an EMBL/GenBank/DDBJ whole genome shotgun (WGS) entry which is preliminary data.</text>
</comment>
<dbReference type="EMBL" id="JAWCUA010000001">
    <property type="protein sequence ID" value="MDU0111938.1"/>
    <property type="molecule type" value="Genomic_DNA"/>
</dbReference>
<feature type="signal peptide" evidence="1">
    <location>
        <begin position="1"/>
        <end position="22"/>
    </location>
</feature>
<gene>
    <name evidence="2" type="ORF">RT723_02735</name>
</gene>
<proteinExistence type="predicted"/>
<dbReference type="Proteomes" id="UP001257914">
    <property type="component" value="Unassembled WGS sequence"/>
</dbReference>
<dbReference type="InterPro" id="IPR011008">
    <property type="entry name" value="Dimeric_a/b-barrel"/>
</dbReference>
<name>A0ABU3QY02_9GAMM</name>
<feature type="chain" id="PRO_5045253507" description="YCII-related domain-containing protein" evidence="1">
    <location>
        <begin position="23"/>
        <end position="155"/>
    </location>
</feature>
<accession>A0ABU3QY02</accession>
<dbReference type="SUPFAM" id="SSF54909">
    <property type="entry name" value="Dimeric alpha+beta barrel"/>
    <property type="match status" value="1"/>
</dbReference>
<keyword evidence="1" id="KW-0732">Signal</keyword>
<sequence length="155" mass="17482">MKFTFFTALILLFAPLTSYSLSQISNPNYDPELAEKLGADDYGMKSYILVILKTGENTSINKEMRSNAFVGHMKNINKLVDQKKLIVAGPFGKNNNDFRGIFILDVSSIDEANLLLETDPAIKEKYLKAELYPWYGSAALSEYLESSDKIWKVNP</sequence>
<dbReference type="RefSeq" id="WP_315945791.1">
    <property type="nucleotide sequence ID" value="NZ_JAWCUA010000001.1"/>
</dbReference>